<reference evidence="2 3" key="1">
    <citation type="journal article" date="2019" name="Int. J. Syst. Evol. Microbiol.">
        <title>The Global Catalogue of Microorganisms (GCM) 10K type strain sequencing project: providing services to taxonomists for standard genome sequencing and annotation.</title>
        <authorList>
            <consortium name="The Broad Institute Genomics Platform"/>
            <consortium name="The Broad Institute Genome Sequencing Center for Infectious Disease"/>
            <person name="Wu L."/>
            <person name="Ma J."/>
        </authorList>
    </citation>
    <scope>NUCLEOTIDE SEQUENCE [LARGE SCALE GENOMIC DNA]</scope>
    <source>
        <strain evidence="2 3">JCM 15933</strain>
    </source>
</reference>
<evidence type="ECO:0000313" key="2">
    <source>
        <dbReference type="EMBL" id="GAA1533985.1"/>
    </source>
</evidence>
<protein>
    <submittedName>
        <fullName evidence="2">Maleylpyruvate isomerase family mycothiol-dependent enzyme</fullName>
    </submittedName>
</protein>
<comment type="caution">
    <text evidence="2">The sequence shown here is derived from an EMBL/GenBank/DDBJ whole genome shotgun (WGS) entry which is preliminary data.</text>
</comment>
<dbReference type="Gene3D" id="1.20.120.450">
    <property type="entry name" value="dinb family like domain"/>
    <property type="match status" value="1"/>
</dbReference>
<dbReference type="InterPro" id="IPR024344">
    <property type="entry name" value="MDMPI_metal-binding"/>
</dbReference>
<dbReference type="Pfam" id="PF11716">
    <property type="entry name" value="MDMPI_N"/>
    <property type="match status" value="1"/>
</dbReference>
<dbReference type="SUPFAM" id="SSF109854">
    <property type="entry name" value="DinB/YfiT-like putative metalloenzymes"/>
    <property type="match status" value="1"/>
</dbReference>
<gene>
    <name evidence="2" type="ORF">GCM10009827_060080</name>
</gene>
<organism evidence="2 3">
    <name type="scientific">Dactylosporangium maewongense</name>
    <dbReference type="NCBI Taxonomy" id="634393"/>
    <lineage>
        <taxon>Bacteria</taxon>
        <taxon>Bacillati</taxon>
        <taxon>Actinomycetota</taxon>
        <taxon>Actinomycetes</taxon>
        <taxon>Micromonosporales</taxon>
        <taxon>Micromonosporaceae</taxon>
        <taxon>Dactylosporangium</taxon>
    </lineage>
</organism>
<accession>A0ABN2B512</accession>
<dbReference type="NCBIfam" id="TIGR03083">
    <property type="entry name" value="maleylpyruvate isomerase family mycothiol-dependent enzyme"/>
    <property type="match status" value="1"/>
</dbReference>
<keyword evidence="2" id="KW-0413">Isomerase</keyword>
<dbReference type="Proteomes" id="UP001501470">
    <property type="component" value="Unassembled WGS sequence"/>
</dbReference>
<keyword evidence="3" id="KW-1185">Reference proteome</keyword>
<dbReference type="RefSeq" id="WP_344505653.1">
    <property type="nucleotide sequence ID" value="NZ_BAAAQD010000012.1"/>
</dbReference>
<dbReference type="InterPro" id="IPR017517">
    <property type="entry name" value="Maleyloyr_isom"/>
</dbReference>
<dbReference type="InterPro" id="IPR034660">
    <property type="entry name" value="DinB/YfiT-like"/>
</dbReference>
<dbReference type="GO" id="GO:0016853">
    <property type="term" value="F:isomerase activity"/>
    <property type="evidence" value="ECO:0007669"/>
    <property type="project" value="UniProtKB-KW"/>
</dbReference>
<proteinExistence type="predicted"/>
<evidence type="ECO:0000259" key="1">
    <source>
        <dbReference type="Pfam" id="PF11716"/>
    </source>
</evidence>
<feature type="domain" description="Mycothiol-dependent maleylpyruvate isomerase metal-binding" evidence="1">
    <location>
        <begin position="11"/>
        <end position="94"/>
    </location>
</feature>
<name>A0ABN2B512_9ACTN</name>
<dbReference type="EMBL" id="BAAAQD010000012">
    <property type="protein sequence ID" value="GAA1533985.1"/>
    <property type="molecule type" value="Genomic_DNA"/>
</dbReference>
<evidence type="ECO:0000313" key="3">
    <source>
        <dbReference type="Proteomes" id="UP001501470"/>
    </source>
</evidence>
<sequence length="219" mass="23271">MNRDQIWPVIHAQRGAVAALLETLSDEEWHRPSLCEGWTVRDVAAHLTLQEVGFGGALGMLLRWRGSLDRTIQHAACRRAAALSTGQIVAGVRGTPDARRHNFGVTHLETLTDILVHGQDIAVPLGRDLHTPAEAAAVATTRTLTMRLPPPLPSAKRLAGFRLVATDTAWAHGEGPEVRAPMAALLLLACGRLTALPQLSGAGAAELTGRLSAGARHNG</sequence>